<evidence type="ECO:0000256" key="6">
    <source>
        <dbReference type="ARBA" id="ARBA00022842"/>
    </source>
</evidence>
<evidence type="ECO:0000256" key="4">
    <source>
        <dbReference type="ARBA" id="ARBA00022723"/>
    </source>
</evidence>
<dbReference type="GO" id="GO:0004722">
    <property type="term" value="F:protein serine/threonine phosphatase activity"/>
    <property type="evidence" value="ECO:0007669"/>
    <property type="project" value="UniProtKB-EC"/>
</dbReference>
<dbReference type="SUPFAM" id="SSF81606">
    <property type="entry name" value="PP2C-like"/>
    <property type="match status" value="1"/>
</dbReference>
<keyword evidence="4" id="KW-0479">Metal-binding</keyword>
<dbReference type="InterPro" id="IPR001932">
    <property type="entry name" value="PPM-type_phosphatase-like_dom"/>
</dbReference>
<sequence>MQGWRAHQEDAHNCMLEFSDGALLRSTMVMEEVRFLTPQEEKEVIGRVSNQVLPLCFLFDDKVIVANVGDTRAVLCRDGFAIDLSIMKAGGTVTRNGRVNGGLNLSRALGDHTYKNRRLEPEAQMISPVPDVLSHSLFRKTLSLLLLATGFGIACQVRK</sequence>
<dbReference type="PANTHER" id="PTHR13832:SF803">
    <property type="entry name" value="PROTEIN PHOSPHATASE 1G"/>
    <property type="match status" value="1"/>
</dbReference>
<evidence type="ECO:0000256" key="1">
    <source>
        <dbReference type="ARBA" id="ARBA00001936"/>
    </source>
</evidence>
<dbReference type="GO" id="GO:0046872">
    <property type="term" value="F:metal ion binding"/>
    <property type="evidence" value="ECO:0007669"/>
    <property type="project" value="UniProtKB-KW"/>
</dbReference>
<proteinExistence type="inferred from homology"/>
<evidence type="ECO:0000313" key="10">
    <source>
        <dbReference type="Proteomes" id="UP000887574"/>
    </source>
</evidence>
<keyword evidence="6" id="KW-0460">Magnesium</keyword>
<keyword evidence="7" id="KW-0904">Protein phosphatase</keyword>
<evidence type="ECO:0000256" key="2">
    <source>
        <dbReference type="ARBA" id="ARBA00006702"/>
    </source>
</evidence>
<keyword evidence="10" id="KW-1185">Reference proteome</keyword>
<evidence type="ECO:0000313" key="11">
    <source>
        <dbReference type="WBParaSite" id="jg3594"/>
    </source>
</evidence>
<evidence type="ECO:0000259" key="9">
    <source>
        <dbReference type="PROSITE" id="PS51746"/>
    </source>
</evidence>
<name>A0A915EBN8_9BILA</name>
<organism evidence="10 11">
    <name type="scientific">Ditylenchus dipsaci</name>
    <dbReference type="NCBI Taxonomy" id="166011"/>
    <lineage>
        <taxon>Eukaryota</taxon>
        <taxon>Metazoa</taxon>
        <taxon>Ecdysozoa</taxon>
        <taxon>Nematoda</taxon>
        <taxon>Chromadorea</taxon>
        <taxon>Rhabditida</taxon>
        <taxon>Tylenchina</taxon>
        <taxon>Tylenchomorpha</taxon>
        <taxon>Sphaerularioidea</taxon>
        <taxon>Anguinidae</taxon>
        <taxon>Anguininae</taxon>
        <taxon>Ditylenchus</taxon>
    </lineage>
</organism>
<evidence type="ECO:0000256" key="5">
    <source>
        <dbReference type="ARBA" id="ARBA00022801"/>
    </source>
</evidence>
<evidence type="ECO:0000256" key="8">
    <source>
        <dbReference type="ARBA" id="ARBA00023211"/>
    </source>
</evidence>
<dbReference type="PROSITE" id="PS51746">
    <property type="entry name" value="PPM_2"/>
    <property type="match status" value="1"/>
</dbReference>
<dbReference type="InterPro" id="IPR015655">
    <property type="entry name" value="PP2C"/>
</dbReference>
<dbReference type="Gene3D" id="3.60.40.10">
    <property type="entry name" value="PPM-type phosphatase domain"/>
    <property type="match status" value="1"/>
</dbReference>
<dbReference type="WBParaSite" id="jg3594">
    <property type="protein sequence ID" value="jg3594"/>
    <property type="gene ID" value="jg3594"/>
</dbReference>
<dbReference type="AlphaFoldDB" id="A0A915EBN8"/>
<comment type="similarity">
    <text evidence="2">Belongs to the PP2C family.</text>
</comment>
<dbReference type="Pfam" id="PF00481">
    <property type="entry name" value="PP2C"/>
    <property type="match status" value="1"/>
</dbReference>
<keyword evidence="5" id="KW-0378">Hydrolase</keyword>
<feature type="domain" description="PPM-type phosphatase" evidence="9">
    <location>
        <begin position="1"/>
        <end position="159"/>
    </location>
</feature>
<comment type="cofactor">
    <cofactor evidence="1">
        <name>Mn(2+)</name>
        <dbReference type="ChEBI" id="CHEBI:29035"/>
    </cofactor>
</comment>
<dbReference type="InterPro" id="IPR036457">
    <property type="entry name" value="PPM-type-like_dom_sf"/>
</dbReference>
<dbReference type="PANTHER" id="PTHR13832">
    <property type="entry name" value="PROTEIN PHOSPHATASE 2C"/>
    <property type="match status" value="1"/>
</dbReference>
<dbReference type="CDD" id="cd00143">
    <property type="entry name" value="PP2Cc"/>
    <property type="match status" value="1"/>
</dbReference>
<dbReference type="EC" id="3.1.3.16" evidence="3"/>
<keyword evidence="8" id="KW-0464">Manganese</keyword>
<dbReference type="Proteomes" id="UP000887574">
    <property type="component" value="Unplaced"/>
</dbReference>
<evidence type="ECO:0000256" key="7">
    <source>
        <dbReference type="ARBA" id="ARBA00022912"/>
    </source>
</evidence>
<reference evidence="11" key="1">
    <citation type="submission" date="2022-11" db="UniProtKB">
        <authorList>
            <consortium name="WormBaseParasite"/>
        </authorList>
    </citation>
    <scope>IDENTIFICATION</scope>
</reference>
<protein>
    <recommendedName>
        <fullName evidence="3">protein-serine/threonine phosphatase</fullName>
        <ecNumber evidence="3">3.1.3.16</ecNumber>
    </recommendedName>
</protein>
<accession>A0A915EBN8</accession>
<evidence type="ECO:0000256" key="3">
    <source>
        <dbReference type="ARBA" id="ARBA00013081"/>
    </source>
</evidence>